<evidence type="ECO:0000313" key="2">
    <source>
        <dbReference type="EMBL" id="NEV65027.1"/>
    </source>
</evidence>
<reference evidence="2 3" key="1">
    <citation type="submission" date="2020-02" db="EMBL/GenBank/DDBJ databases">
        <title>Genome sequences of Thiorhodococcus mannitoliphagus and Thiorhodococcus minor, purple sulfur photosynthetic bacteria in the gammaproteobacterial family, Chromatiaceae.</title>
        <authorList>
            <person name="Aviles F.A."/>
            <person name="Meyer T.E."/>
            <person name="Kyndt J.A."/>
        </authorList>
    </citation>
    <scope>NUCLEOTIDE SEQUENCE [LARGE SCALE GENOMIC DNA]</scope>
    <source>
        <strain evidence="2 3">DSM 11518</strain>
    </source>
</reference>
<protein>
    <submittedName>
        <fullName evidence="2">Transposase</fullName>
    </submittedName>
</protein>
<organism evidence="2 3">
    <name type="scientific">Thiorhodococcus minor</name>
    <dbReference type="NCBI Taxonomy" id="57489"/>
    <lineage>
        <taxon>Bacteria</taxon>
        <taxon>Pseudomonadati</taxon>
        <taxon>Pseudomonadota</taxon>
        <taxon>Gammaproteobacteria</taxon>
        <taxon>Chromatiales</taxon>
        <taxon>Chromatiaceae</taxon>
        <taxon>Thiorhodococcus</taxon>
    </lineage>
</organism>
<name>A0A6M0K8I1_9GAMM</name>
<evidence type="ECO:0000259" key="1">
    <source>
        <dbReference type="Pfam" id="PF13276"/>
    </source>
</evidence>
<feature type="domain" description="HTH-like" evidence="1">
    <location>
        <begin position="43"/>
        <end position="92"/>
    </location>
</feature>
<dbReference type="Pfam" id="PF13276">
    <property type="entry name" value="HTH_21"/>
    <property type="match status" value="1"/>
</dbReference>
<evidence type="ECO:0000313" key="3">
    <source>
        <dbReference type="Proteomes" id="UP000483379"/>
    </source>
</evidence>
<dbReference type="AlphaFoldDB" id="A0A6M0K8I1"/>
<accession>A0A6M0K8I1</accession>
<dbReference type="PANTHER" id="PTHR46889:SF4">
    <property type="entry name" value="TRANSPOSASE INSO FOR INSERTION SEQUENCE ELEMENT IS911B-RELATED"/>
    <property type="match status" value="1"/>
</dbReference>
<dbReference type="EMBL" id="JAAIJQ010000138">
    <property type="protein sequence ID" value="NEV65027.1"/>
    <property type="molecule type" value="Genomic_DNA"/>
</dbReference>
<dbReference type="InterPro" id="IPR025948">
    <property type="entry name" value="HTH-like_dom"/>
</dbReference>
<proteinExistence type="predicted"/>
<sequence>MSVRRSWIEREAGLAVSRQCALSGVARSGVYAHRGEEAADAVELRLLELIDEQYTRRPFYGSRRMVVSLREQGYAVNRKRVQRLMGILGLAGMAPGPATGRRHPGHKV</sequence>
<keyword evidence="3" id="KW-1185">Reference proteome</keyword>
<dbReference type="Proteomes" id="UP000483379">
    <property type="component" value="Unassembled WGS sequence"/>
</dbReference>
<comment type="caution">
    <text evidence="2">The sequence shown here is derived from an EMBL/GenBank/DDBJ whole genome shotgun (WGS) entry which is preliminary data.</text>
</comment>
<dbReference type="InterPro" id="IPR050900">
    <property type="entry name" value="Transposase_IS3/IS150/IS904"/>
</dbReference>
<dbReference type="PANTHER" id="PTHR46889">
    <property type="entry name" value="TRANSPOSASE INSF FOR INSERTION SEQUENCE IS3B-RELATED"/>
    <property type="match status" value="1"/>
</dbReference>
<gene>
    <name evidence="2" type="ORF">G3446_24735</name>
</gene>